<organism evidence="1 2">
    <name type="scientific">Striga asiatica</name>
    <name type="common">Asiatic witchweed</name>
    <name type="synonym">Buchnera asiatica</name>
    <dbReference type="NCBI Taxonomy" id="4170"/>
    <lineage>
        <taxon>Eukaryota</taxon>
        <taxon>Viridiplantae</taxon>
        <taxon>Streptophyta</taxon>
        <taxon>Embryophyta</taxon>
        <taxon>Tracheophyta</taxon>
        <taxon>Spermatophyta</taxon>
        <taxon>Magnoliopsida</taxon>
        <taxon>eudicotyledons</taxon>
        <taxon>Gunneridae</taxon>
        <taxon>Pentapetalae</taxon>
        <taxon>asterids</taxon>
        <taxon>lamiids</taxon>
        <taxon>Lamiales</taxon>
        <taxon>Orobanchaceae</taxon>
        <taxon>Buchnereae</taxon>
        <taxon>Striga</taxon>
    </lineage>
</organism>
<dbReference type="OrthoDB" id="1424968at2759"/>
<accession>A0A5A7R0C3</accession>
<gene>
    <name evidence="1" type="ORF">STAS_26941</name>
</gene>
<dbReference type="Proteomes" id="UP000325081">
    <property type="component" value="Unassembled WGS sequence"/>
</dbReference>
<sequence>MKREEWVICRIFHKIGDKKSPTILQGLNYFTNNTTSSNSLPPLLEPLLESQTHLQDYNNNPPILQTLNQNPILFHTQQQYQSDLKTLINPLLVSQCDPFEPNNNLVFANEGSNNIILPKPLLSTTQDFTFKELSNAISKQCKKEADIESGAHGPFLFGPGFDNAVDDHHHVMLTGPGGFKWW</sequence>
<proteinExistence type="predicted"/>
<name>A0A5A7R0C3_STRAF</name>
<evidence type="ECO:0000313" key="1">
    <source>
        <dbReference type="EMBL" id="GER49691.1"/>
    </source>
</evidence>
<reference evidence="2" key="1">
    <citation type="journal article" date="2019" name="Curr. Biol.">
        <title>Genome Sequence of Striga asiatica Provides Insight into the Evolution of Plant Parasitism.</title>
        <authorList>
            <person name="Yoshida S."/>
            <person name="Kim S."/>
            <person name="Wafula E.K."/>
            <person name="Tanskanen J."/>
            <person name="Kim Y.M."/>
            <person name="Honaas L."/>
            <person name="Yang Z."/>
            <person name="Spallek T."/>
            <person name="Conn C.E."/>
            <person name="Ichihashi Y."/>
            <person name="Cheong K."/>
            <person name="Cui S."/>
            <person name="Der J.P."/>
            <person name="Gundlach H."/>
            <person name="Jiao Y."/>
            <person name="Hori C."/>
            <person name="Ishida J.K."/>
            <person name="Kasahara H."/>
            <person name="Kiba T."/>
            <person name="Kim M.S."/>
            <person name="Koo N."/>
            <person name="Laohavisit A."/>
            <person name="Lee Y.H."/>
            <person name="Lumba S."/>
            <person name="McCourt P."/>
            <person name="Mortimer J.C."/>
            <person name="Mutuku J.M."/>
            <person name="Nomura T."/>
            <person name="Sasaki-Sekimoto Y."/>
            <person name="Seto Y."/>
            <person name="Wang Y."/>
            <person name="Wakatake T."/>
            <person name="Sakakibara H."/>
            <person name="Demura T."/>
            <person name="Yamaguchi S."/>
            <person name="Yoneyama K."/>
            <person name="Manabe R.I."/>
            <person name="Nelson D.C."/>
            <person name="Schulman A.H."/>
            <person name="Timko M.P."/>
            <person name="dePamphilis C.W."/>
            <person name="Choi D."/>
            <person name="Shirasu K."/>
        </authorList>
    </citation>
    <scope>NUCLEOTIDE SEQUENCE [LARGE SCALE GENOMIC DNA]</scope>
    <source>
        <strain evidence="2">cv. UVA1</strain>
    </source>
</reference>
<protein>
    <submittedName>
        <fullName evidence="1">NAC domain protein NAC6</fullName>
    </submittedName>
</protein>
<keyword evidence="2" id="KW-1185">Reference proteome</keyword>
<comment type="caution">
    <text evidence="1">The sequence shown here is derived from an EMBL/GenBank/DDBJ whole genome shotgun (WGS) entry which is preliminary data.</text>
</comment>
<dbReference type="AlphaFoldDB" id="A0A5A7R0C3"/>
<evidence type="ECO:0000313" key="2">
    <source>
        <dbReference type="Proteomes" id="UP000325081"/>
    </source>
</evidence>
<dbReference type="EMBL" id="BKCP01008737">
    <property type="protein sequence ID" value="GER49691.1"/>
    <property type="molecule type" value="Genomic_DNA"/>
</dbReference>